<evidence type="ECO:0000259" key="3">
    <source>
        <dbReference type="PROSITE" id="PS50975"/>
    </source>
</evidence>
<dbReference type="Gene3D" id="3.40.50.11770">
    <property type="match status" value="1"/>
</dbReference>
<keyword evidence="5" id="KW-1185">Reference proteome</keyword>
<name>A0A975R9A2_9GAMM</name>
<dbReference type="Proteomes" id="UP000676649">
    <property type="component" value="Chromosome"/>
</dbReference>
<dbReference type="PANTHER" id="PTHR21621:SF0">
    <property type="entry name" value="BETA-CITRYLGLUTAMATE SYNTHASE B-RELATED"/>
    <property type="match status" value="1"/>
</dbReference>
<dbReference type="AlphaFoldDB" id="A0A975R9A2"/>
<dbReference type="Pfam" id="PF18301">
    <property type="entry name" value="preATP-grasp_3"/>
    <property type="match status" value="1"/>
</dbReference>
<sequence length="328" mass="35782">MKILVFEYICGGGLAGQKLPASLAREGRAMLQALLDDLADLTDIDILLPLDSRCRDLWLPARTEIVTITADQTLWQCLPELITRCDAMWPVAPESDGLLSRLAESCLAQQKILLLSSPSAINLCADKYATYQCLAAAGIPVVDTALFDTVSALPPLPVVIKPRDGLGCQGATLIDTQLDLVAQSRQYADQNYIIQPYLQGAALSLSALFKNGQAWLLSVNRQQVIIKQKQFILQACQVNIASDYQQVYTRLLAQIAAAIPDLWGYIGIDLLETGRHGLLVLEINPRLTTSYAGIHQATAINPAAQVLALLQHNPDMALSRQRSVNINL</sequence>
<feature type="domain" description="ATP-grasp" evidence="3">
    <location>
        <begin position="131"/>
        <end position="311"/>
    </location>
</feature>
<keyword evidence="1" id="KW-0464">Manganese</keyword>
<evidence type="ECO:0000313" key="4">
    <source>
        <dbReference type="EMBL" id="QWF69966.1"/>
    </source>
</evidence>
<dbReference type="InterPro" id="IPR003806">
    <property type="entry name" value="ATP-grasp_PylC-type"/>
</dbReference>
<dbReference type="GO" id="GO:0005737">
    <property type="term" value="C:cytoplasm"/>
    <property type="evidence" value="ECO:0007669"/>
    <property type="project" value="TreeGrafter"/>
</dbReference>
<dbReference type="GO" id="GO:0005524">
    <property type="term" value="F:ATP binding"/>
    <property type="evidence" value="ECO:0007669"/>
    <property type="project" value="UniProtKB-UniRule"/>
</dbReference>
<keyword evidence="2" id="KW-0067">ATP-binding</keyword>
<reference evidence="4" key="1">
    <citation type="submission" date="2021-04" db="EMBL/GenBank/DDBJ databases">
        <title>Draft genome sequence data of methanotrophic Methylovulum sp. strain S1L and Methylomonas sp. strain S2AM isolated from boreal lake water columns.</title>
        <authorList>
            <person name="Rissanen A.J."/>
            <person name="Mangayil R."/>
            <person name="Svenning M.M."/>
            <person name="Khanongnuch R."/>
        </authorList>
    </citation>
    <scope>NUCLEOTIDE SEQUENCE</scope>
    <source>
        <strain evidence="4">S2AM</strain>
    </source>
</reference>
<evidence type="ECO:0000256" key="1">
    <source>
        <dbReference type="ARBA" id="ARBA00023211"/>
    </source>
</evidence>
<dbReference type="Gene3D" id="2.30.36.100">
    <property type="match status" value="1"/>
</dbReference>
<dbReference type="GO" id="GO:0018169">
    <property type="term" value="F:ribosomal S6-glutamic acid ligase activity"/>
    <property type="evidence" value="ECO:0007669"/>
    <property type="project" value="TreeGrafter"/>
</dbReference>
<evidence type="ECO:0000313" key="5">
    <source>
        <dbReference type="Proteomes" id="UP000676649"/>
    </source>
</evidence>
<dbReference type="RefSeq" id="WP_215580679.1">
    <property type="nucleotide sequence ID" value="NZ_CP073754.1"/>
</dbReference>
<accession>A0A975R9A2</accession>
<dbReference type="GO" id="GO:0009432">
    <property type="term" value="P:SOS response"/>
    <property type="evidence" value="ECO:0007669"/>
    <property type="project" value="TreeGrafter"/>
</dbReference>
<evidence type="ECO:0000256" key="2">
    <source>
        <dbReference type="PROSITE-ProRule" id="PRU00409"/>
    </source>
</evidence>
<dbReference type="InterPro" id="IPR040803">
    <property type="entry name" value="MfnD_preATP-grasp"/>
</dbReference>
<dbReference type="Gene3D" id="3.30.470.20">
    <property type="entry name" value="ATP-grasp fold, B domain"/>
    <property type="match status" value="1"/>
</dbReference>
<protein>
    <submittedName>
        <fullName evidence="4">ATP-grasp domain-containing protein</fullName>
    </submittedName>
</protein>
<dbReference type="PIRSF" id="PIRSF016766">
    <property type="entry name" value="UCP016766_ATPgrasp"/>
    <property type="match status" value="1"/>
</dbReference>
<organism evidence="4 5">
    <name type="scientific">Methylomonas paludis</name>
    <dbReference type="NCBI Taxonomy" id="1173101"/>
    <lineage>
        <taxon>Bacteria</taxon>
        <taxon>Pseudomonadati</taxon>
        <taxon>Pseudomonadota</taxon>
        <taxon>Gammaproteobacteria</taxon>
        <taxon>Methylococcales</taxon>
        <taxon>Methylococcaceae</taxon>
        <taxon>Methylomonas</taxon>
    </lineage>
</organism>
<dbReference type="GO" id="GO:0046872">
    <property type="term" value="F:metal ion binding"/>
    <property type="evidence" value="ECO:0007669"/>
    <property type="project" value="InterPro"/>
</dbReference>
<dbReference type="SUPFAM" id="SSF56059">
    <property type="entry name" value="Glutathione synthetase ATP-binding domain-like"/>
    <property type="match status" value="1"/>
</dbReference>
<gene>
    <name evidence="4" type="ORF">KEF85_11450</name>
</gene>
<dbReference type="Pfam" id="PF02655">
    <property type="entry name" value="ATP-grasp_3"/>
    <property type="match status" value="1"/>
</dbReference>
<dbReference type="PANTHER" id="PTHR21621">
    <property type="entry name" value="RIBOSOMAL PROTEIN S6 MODIFICATION PROTEIN"/>
    <property type="match status" value="1"/>
</dbReference>
<dbReference type="InterPro" id="IPR011761">
    <property type="entry name" value="ATP-grasp"/>
</dbReference>
<dbReference type="EMBL" id="CP073754">
    <property type="protein sequence ID" value="QWF69966.1"/>
    <property type="molecule type" value="Genomic_DNA"/>
</dbReference>
<keyword evidence="2" id="KW-0547">Nucleotide-binding</keyword>
<proteinExistence type="predicted"/>
<dbReference type="KEGG" id="mpad:KEF85_11450"/>
<dbReference type="InterPro" id="IPR024710">
    <property type="entry name" value="MfnD"/>
</dbReference>
<dbReference type="PROSITE" id="PS50975">
    <property type="entry name" value="ATP_GRASP"/>
    <property type="match status" value="1"/>
</dbReference>